<accession>A0AAD3CJP9</accession>
<name>A0AAD3CJP9_9STRA</name>
<sequence length="86" mass="9811">MVELAHYKAVNLARKFTSQNENDMLGFSGYEDDGDEKVYTKDMCEELSKHVMAVKHLPNQCMKFSDIVHSVEVNEKDSVHPSSFLS</sequence>
<dbReference type="Proteomes" id="UP001054902">
    <property type="component" value="Unassembled WGS sequence"/>
</dbReference>
<keyword evidence="2" id="KW-1185">Reference proteome</keyword>
<comment type="caution">
    <text evidence="1">The sequence shown here is derived from an EMBL/GenBank/DDBJ whole genome shotgun (WGS) entry which is preliminary data.</text>
</comment>
<dbReference type="EMBL" id="BLLK01000023">
    <property type="protein sequence ID" value="GFH47337.1"/>
    <property type="molecule type" value="Genomic_DNA"/>
</dbReference>
<proteinExistence type="predicted"/>
<gene>
    <name evidence="1" type="ORF">CTEN210_03812</name>
</gene>
<dbReference type="AlphaFoldDB" id="A0AAD3CJP9"/>
<evidence type="ECO:0000313" key="2">
    <source>
        <dbReference type="Proteomes" id="UP001054902"/>
    </source>
</evidence>
<organism evidence="1 2">
    <name type="scientific">Chaetoceros tenuissimus</name>
    <dbReference type="NCBI Taxonomy" id="426638"/>
    <lineage>
        <taxon>Eukaryota</taxon>
        <taxon>Sar</taxon>
        <taxon>Stramenopiles</taxon>
        <taxon>Ochrophyta</taxon>
        <taxon>Bacillariophyta</taxon>
        <taxon>Coscinodiscophyceae</taxon>
        <taxon>Chaetocerotophycidae</taxon>
        <taxon>Chaetocerotales</taxon>
        <taxon>Chaetocerotaceae</taxon>
        <taxon>Chaetoceros</taxon>
    </lineage>
</organism>
<protein>
    <submittedName>
        <fullName evidence="1">Uncharacterized protein</fullName>
    </submittedName>
</protein>
<evidence type="ECO:0000313" key="1">
    <source>
        <dbReference type="EMBL" id="GFH47337.1"/>
    </source>
</evidence>
<reference evidence="1 2" key="1">
    <citation type="journal article" date="2021" name="Sci. Rep.">
        <title>The genome of the diatom Chaetoceros tenuissimus carries an ancient integrated fragment of an extant virus.</title>
        <authorList>
            <person name="Hongo Y."/>
            <person name="Kimura K."/>
            <person name="Takaki Y."/>
            <person name="Yoshida Y."/>
            <person name="Baba S."/>
            <person name="Kobayashi G."/>
            <person name="Nagasaki K."/>
            <person name="Hano T."/>
            <person name="Tomaru Y."/>
        </authorList>
    </citation>
    <scope>NUCLEOTIDE SEQUENCE [LARGE SCALE GENOMIC DNA]</scope>
    <source>
        <strain evidence="1 2">NIES-3715</strain>
    </source>
</reference>